<comment type="caution">
    <text evidence="2">The sequence shown here is derived from an EMBL/GenBank/DDBJ whole genome shotgun (WGS) entry which is preliminary data.</text>
</comment>
<protein>
    <submittedName>
        <fullName evidence="2">Uncharacterized protein</fullName>
    </submittedName>
</protein>
<evidence type="ECO:0000256" key="1">
    <source>
        <dbReference type="SAM" id="MobiDB-lite"/>
    </source>
</evidence>
<reference evidence="2 3" key="1">
    <citation type="journal article" date="2019" name="Sci. Rep.">
        <title>A multi-omics analysis of the grapevine pathogen Lasiodiplodia theobromae reveals that temperature affects the expression of virulence- and pathogenicity-related genes.</title>
        <authorList>
            <person name="Felix C."/>
            <person name="Meneses R."/>
            <person name="Goncalves M.F.M."/>
            <person name="Tilleman L."/>
            <person name="Duarte A.S."/>
            <person name="Jorrin-Novo J.V."/>
            <person name="Van de Peer Y."/>
            <person name="Deforce D."/>
            <person name="Van Nieuwerburgh F."/>
            <person name="Esteves A.C."/>
            <person name="Alves A."/>
        </authorList>
    </citation>
    <scope>NUCLEOTIDE SEQUENCE [LARGE SCALE GENOMIC DNA]</scope>
    <source>
        <strain evidence="2 3">LA-SOL3</strain>
    </source>
</reference>
<evidence type="ECO:0000313" key="3">
    <source>
        <dbReference type="Proteomes" id="UP000325902"/>
    </source>
</evidence>
<dbReference type="EMBL" id="VCHE01000148">
    <property type="protein sequence ID" value="KAB2570187.1"/>
    <property type="molecule type" value="Genomic_DNA"/>
</dbReference>
<name>A0A5N5CXU5_9PEZI</name>
<organism evidence="2 3">
    <name type="scientific">Lasiodiplodia theobromae</name>
    <dbReference type="NCBI Taxonomy" id="45133"/>
    <lineage>
        <taxon>Eukaryota</taxon>
        <taxon>Fungi</taxon>
        <taxon>Dikarya</taxon>
        <taxon>Ascomycota</taxon>
        <taxon>Pezizomycotina</taxon>
        <taxon>Dothideomycetes</taxon>
        <taxon>Dothideomycetes incertae sedis</taxon>
        <taxon>Botryosphaeriales</taxon>
        <taxon>Botryosphaeriaceae</taxon>
        <taxon>Lasiodiplodia</taxon>
    </lineage>
</organism>
<accession>A0A5N5CXU5</accession>
<dbReference type="Proteomes" id="UP000325902">
    <property type="component" value="Unassembled WGS sequence"/>
</dbReference>
<gene>
    <name evidence="2" type="ORF">DBV05_g11149</name>
</gene>
<evidence type="ECO:0000313" key="2">
    <source>
        <dbReference type="EMBL" id="KAB2570187.1"/>
    </source>
</evidence>
<keyword evidence="3" id="KW-1185">Reference proteome</keyword>
<sequence>MPDNNTLDKPAPELDEEDHIAREIGATYPAESNEPEIEQQGPVPEYSEEQTSPVYDEHQENNGADPPEYDEMEEWMRSDDSENPLG</sequence>
<feature type="region of interest" description="Disordered" evidence="1">
    <location>
        <begin position="1"/>
        <end position="86"/>
    </location>
</feature>
<dbReference type="AlphaFoldDB" id="A0A5N5CXU5"/>
<proteinExistence type="predicted"/>